<comment type="subunit">
    <text evidence="5">Part of the 30S ribosomal subunit.</text>
</comment>
<reference evidence="7" key="1">
    <citation type="journal article" date="2016" name="Front. Plant Sci.">
        <title>Comparative Chloroplast Genome Analyses of Streptophyte Green Algae Uncover Major Structural Alterations in the Klebsormidiophyceae, Coleochaetophyceae and Zygnematophyceae.</title>
        <authorList>
            <person name="Lemieux C."/>
            <person name="Otis C."/>
            <person name="Turmel M."/>
        </authorList>
    </citation>
    <scope>NUCLEOTIDE SEQUENCE</scope>
</reference>
<evidence type="ECO:0000256" key="6">
    <source>
        <dbReference type="RuleBase" id="RU003919"/>
    </source>
</evidence>
<organism evidence="7">
    <name type="scientific">Netrium digitus</name>
    <dbReference type="NCBI Taxonomy" id="43946"/>
    <lineage>
        <taxon>Eukaryota</taxon>
        <taxon>Viridiplantae</taxon>
        <taxon>Streptophyta</taxon>
        <taxon>Zygnematophyceae</taxon>
        <taxon>Zygnematophycidae</taxon>
        <taxon>Zygnematales</taxon>
        <taxon>Zygnemataceae</taxon>
        <taxon>Netrium</taxon>
    </lineage>
</organism>
<evidence type="ECO:0000256" key="5">
    <source>
        <dbReference type="HAMAP-Rule" id="MF_01343"/>
    </source>
</evidence>
<gene>
    <name evidence="5 7" type="primary">rps15</name>
</gene>
<dbReference type="PANTHER" id="PTHR23321:SF26">
    <property type="entry name" value="SMALL RIBOSOMAL SUBUNIT PROTEIN US15M"/>
    <property type="match status" value="1"/>
</dbReference>
<dbReference type="SMART" id="SM01387">
    <property type="entry name" value="Ribosomal_S15"/>
    <property type="match status" value="1"/>
</dbReference>
<dbReference type="NCBIfam" id="TIGR00952">
    <property type="entry name" value="S15_bact"/>
    <property type="match status" value="1"/>
</dbReference>
<sequence>MKQYLTMTKYSISKDMVGSTEAQICFLTDRVIQLSYHLKTHTKDYSSQRGLRKILGRRKRLLNYLNRIDTIRYNQLLNKLGIRGIRKNS</sequence>
<keyword evidence="7" id="KW-0934">Plastid</keyword>
<dbReference type="GeneID" id="27984786"/>
<keyword evidence="7" id="KW-0150">Chloroplast</keyword>
<dbReference type="GO" id="GO:0003735">
    <property type="term" value="F:structural constituent of ribosome"/>
    <property type="evidence" value="ECO:0007669"/>
    <property type="project" value="InterPro"/>
</dbReference>
<evidence type="ECO:0000256" key="1">
    <source>
        <dbReference type="ARBA" id="ARBA00008434"/>
    </source>
</evidence>
<comment type="similarity">
    <text evidence="1 5 6">Belongs to the universal ribosomal protein uS15 family.</text>
</comment>
<dbReference type="SUPFAM" id="SSF47060">
    <property type="entry name" value="S15/NS1 RNA-binding domain"/>
    <property type="match status" value="1"/>
</dbReference>
<dbReference type="GO" id="GO:0009507">
    <property type="term" value="C:chloroplast"/>
    <property type="evidence" value="ECO:0007669"/>
    <property type="project" value="UniProtKB-SubCell"/>
</dbReference>
<dbReference type="Pfam" id="PF00312">
    <property type="entry name" value="Ribosomal_S15"/>
    <property type="match status" value="1"/>
</dbReference>
<comment type="subcellular location">
    <subcellularLocation>
        <location evidence="5">Plastid</location>
        <location evidence="5">Chloroplast</location>
    </subcellularLocation>
</comment>
<dbReference type="PANTHER" id="PTHR23321">
    <property type="entry name" value="RIBOSOMAL PROTEIN S15, BACTERIAL AND ORGANELLAR"/>
    <property type="match status" value="1"/>
</dbReference>
<accession>A0A191T557</accession>
<evidence type="ECO:0000313" key="7">
    <source>
        <dbReference type="EMBL" id="ANI25533.1"/>
    </source>
</evidence>
<dbReference type="InterPro" id="IPR005290">
    <property type="entry name" value="Ribosomal_uS15_bac-type"/>
</dbReference>
<dbReference type="Gene3D" id="1.10.287.10">
    <property type="entry name" value="S15/NS1, RNA-binding"/>
    <property type="match status" value="1"/>
</dbReference>
<dbReference type="CDD" id="cd00677">
    <property type="entry name" value="S15_NS1_EPRS_RNA-bind"/>
    <property type="match status" value="1"/>
</dbReference>
<keyword evidence="2 5" id="KW-0689">Ribosomal protein</keyword>
<dbReference type="GO" id="GO:1990904">
    <property type="term" value="C:ribonucleoprotein complex"/>
    <property type="evidence" value="ECO:0007669"/>
    <property type="project" value="UniProtKB-KW"/>
</dbReference>
<protein>
    <recommendedName>
        <fullName evidence="4 5">Small ribosomal subunit protein uS15c</fullName>
    </recommendedName>
</protein>
<dbReference type="GO" id="GO:0006412">
    <property type="term" value="P:translation"/>
    <property type="evidence" value="ECO:0007669"/>
    <property type="project" value="UniProtKB-UniRule"/>
</dbReference>
<dbReference type="InterPro" id="IPR009068">
    <property type="entry name" value="uS15_NS1_RNA-bd_sf"/>
</dbReference>
<dbReference type="GO" id="GO:0005840">
    <property type="term" value="C:ribosome"/>
    <property type="evidence" value="ECO:0007669"/>
    <property type="project" value="UniProtKB-KW"/>
</dbReference>
<dbReference type="InterPro" id="IPR000589">
    <property type="entry name" value="Ribosomal_uS15"/>
</dbReference>
<dbReference type="EMBL" id="KU646491">
    <property type="protein sequence ID" value="ANI25533.1"/>
    <property type="molecule type" value="Genomic_DNA"/>
</dbReference>
<dbReference type="HAMAP" id="MF_01343_B">
    <property type="entry name" value="Ribosomal_uS15_B"/>
    <property type="match status" value="1"/>
</dbReference>
<dbReference type="RefSeq" id="YP_009258447.1">
    <property type="nucleotide sequence ID" value="NC_030356.1"/>
</dbReference>
<dbReference type="AlphaFoldDB" id="A0A191T557"/>
<evidence type="ECO:0000256" key="3">
    <source>
        <dbReference type="ARBA" id="ARBA00023274"/>
    </source>
</evidence>
<dbReference type="PROSITE" id="PS00362">
    <property type="entry name" value="RIBOSOMAL_S15"/>
    <property type="match status" value="1"/>
</dbReference>
<geneLocation type="chloroplast" evidence="7"/>
<evidence type="ECO:0000256" key="2">
    <source>
        <dbReference type="ARBA" id="ARBA00022980"/>
    </source>
</evidence>
<proteinExistence type="inferred from homology"/>
<keyword evidence="3 5" id="KW-0687">Ribonucleoprotein</keyword>
<name>A0A191T557_9VIRI</name>
<evidence type="ECO:0000256" key="4">
    <source>
        <dbReference type="ARBA" id="ARBA00035250"/>
    </source>
</evidence>